<dbReference type="Proteomes" id="UP000023152">
    <property type="component" value="Unassembled WGS sequence"/>
</dbReference>
<evidence type="ECO:0000256" key="14">
    <source>
        <dbReference type="SAM" id="SignalP"/>
    </source>
</evidence>
<protein>
    <recommendedName>
        <fullName evidence="4">phenylalanine--tRNA ligase</fullName>
        <ecNumber evidence="4">6.1.1.20</ecNumber>
    </recommendedName>
    <alternativeName>
        <fullName evidence="13">Phenylalanyl-tRNA synthetase beta subunit</fullName>
    </alternativeName>
</protein>
<evidence type="ECO:0000313" key="17">
    <source>
        <dbReference type="Proteomes" id="UP000023152"/>
    </source>
</evidence>
<evidence type="ECO:0000256" key="2">
    <source>
        <dbReference type="ARBA" id="ARBA00004496"/>
    </source>
</evidence>
<dbReference type="InterPro" id="IPR005146">
    <property type="entry name" value="B3/B4_tRNA-bd"/>
</dbReference>
<keyword evidence="12" id="KW-0030">Aminoacyl-tRNA synthetase</keyword>
<dbReference type="GO" id="GO:0009328">
    <property type="term" value="C:phenylalanine-tRNA ligase complex"/>
    <property type="evidence" value="ECO:0007669"/>
    <property type="project" value="TreeGrafter"/>
</dbReference>
<dbReference type="InterPro" id="IPR040659">
    <property type="entry name" value="PhetRS_B1"/>
</dbReference>
<dbReference type="GO" id="GO:0000287">
    <property type="term" value="F:magnesium ion binding"/>
    <property type="evidence" value="ECO:0007669"/>
    <property type="project" value="InterPro"/>
</dbReference>
<proteinExistence type="inferred from homology"/>
<comment type="caution">
    <text evidence="16">The sequence shown here is derived from an EMBL/GenBank/DDBJ whole genome shotgun (WGS) entry which is preliminary data.</text>
</comment>
<keyword evidence="14" id="KW-0732">Signal</keyword>
<evidence type="ECO:0000256" key="5">
    <source>
        <dbReference type="ARBA" id="ARBA00022490"/>
    </source>
</evidence>
<evidence type="ECO:0000256" key="4">
    <source>
        <dbReference type="ARBA" id="ARBA00012814"/>
    </source>
</evidence>
<dbReference type="Gene3D" id="3.50.40.10">
    <property type="entry name" value="Phenylalanyl-trna Synthetase, Chain B, domain 3"/>
    <property type="match status" value="1"/>
</dbReference>
<comment type="subcellular location">
    <subcellularLocation>
        <location evidence="2">Cytoplasm</location>
    </subcellularLocation>
</comment>
<dbReference type="Gene3D" id="3.30.930.10">
    <property type="entry name" value="Bira Bifunctional Protein, Domain 2"/>
    <property type="match status" value="2"/>
</dbReference>
<dbReference type="GO" id="GO:0004826">
    <property type="term" value="F:phenylalanine-tRNA ligase activity"/>
    <property type="evidence" value="ECO:0007669"/>
    <property type="project" value="UniProtKB-EC"/>
</dbReference>
<dbReference type="GO" id="GO:0003723">
    <property type="term" value="F:RNA binding"/>
    <property type="evidence" value="ECO:0007669"/>
    <property type="project" value="InterPro"/>
</dbReference>
<dbReference type="InterPro" id="IPR041616">
    <property type="entry name" value="PheRS_beta_core"/>
</dbReference>
<dbReference type="Pfam" id="PF17759">
    <property type="entry name" value="tRNA_synthFbeta"/>
    <property type="match status" value="2"/>
</dbReference>
<gene>
    <name evidence="16" type="ORF">RFI_07777</name>
</gene>
<reference evidence="16 17" key="1">
    <citation type="journal article" date="2013" name="Curr. Biol.">
        <title>The Genome of the Foraminiferan Reticulomyxa filosa.</title>
        <authorList>
            <person name="Glockner G."/>
            <person name="Hulsmann N."/>
            <person name="Schleicher M."/>
            <person name="Noegel A.A."/>
            <person name="Eichinger L."/>
            <person name="Gallinger C."/>
            <person name="Pawlowski J."/>
            <person name="Sierra R."/>
            <person name="Euteneuer U."/>
            <person name="Pillet L."/>
            <person name="Moustafa A."/>
            <person name="Platzer M."/>
            <person name="Groth M."/>
            <person name="Szafranski K."/>
            <person name="Schliwa M."/>
        </authorList>
    </citation>
    <scope>NUCLEOTIDE SEQUENCE [LARGE SCALE GENOMIC DNA]</scope>
</reference>
<dbReference type="AlphaFoldDB" id="X6NVN6"/>
<dbReference type="PANTHER" id="PTHR10947:SF0">
    <property type="entry name" value="PHENYLALANINE--TRNA LIGASE BETA SUBUNIT"/>
    <property type="match status" value="1"/>
</dbReference>
<comment type="cofactor">
    <cofactor evidence="1">
        <name>Mg(2+)</name>
        <dbReference type="ChEBI" id="CHEBI:18420"/>
    </cofactor>
</comment>
<dbReference type="InterPro" id="IPR045060">
    <property type="entry name" value="Phe-tRNA-ligase_IIc_bsu"/>
</dbReference>
<evidence type="ECO:0000256" key="8">
    <source>
        <dbReference type="ARBA" id="ARBA00022741"/>
    </source>
</evidence>
<keyword evidence="9" id="KW-0067">ATP-binding</keyword>
<dbReference type="GO" id="GO:0006432">
    <property type="term" value="P:phenylalanyl-tRNA aminoacylation"/>
    <property type="evidence" value="ECO:0007669"/>
    <property type="project" value="InterPro"/>
</dbReference>
<keyword evidence="6" id="KW-0436">Ligase</keyword>
<evidence type="ECO:0000256" key="1">
    <source>
        <dbReference type="ARBA" id="ARBA00001946"/>
    </source>
</evidence>
<dbReference type="EC" id="6.1.1.20" evidence="4"/>
<evidence type="ECO:0000256" key="9">
    <source>
        <dbReference type="ARBA" id="ARBA00022840"/>
    </source>
</evidence>
<evidence type="ECO:0000313" key="16">
    <source>
        <dbReference type="EMBL" id="ETO29347.1"/>
    </source>
</evidence>
<dbReference type="InterPro" id="IPR005147">
    <property type="entry name" value="tRNA_synthase_B5-dom"/>
</dbReference>
<dbReference type="SMART" id="SM00874">
    <property type="entry name" value="B5"/>
    <property type="match status" value="1"/>
</dbReference>
<dbReference type="OMA" id="LHQNICX"/>
<feature type="domain" description="B5" evidence="15">
    <location>
        <begin position="402"/>
        <end position="480"/>
    </location>
</feature>
<keyword evidence="17" id="KW-1185">Reference proteome</keyword>
<keyword evidence="10" id="KW-0460">Magnesium</keyword>
<dbReference type="EMBL" id="ASPP01006104">
    <property type="protein sequence ID" value="ETO29347.1"/>
    <property type="molecule type" value="Genomic_DNA"/>
</dbReference>
<keyword evidence="7" id="KW-0479">Metal-binding</keyword>
<comment type="similarity">
    <text evidence="3">Belongs to the phenylalanyl-tRNA synthetase beta subunit family. Type 2 subfamily.</text>
</comment>
<dbReference type="SUPFAM" id="SSF55681">
    <property type="entry name" value="Class II aaRS and biotin synthetases"/>
    <property type="match status" value="2"/>
</dbReference>
<feature type="chain" id="PRO_5004975790" description="phenylalanine--tRNA ligase" evidence="14">
    <location>
        <begin position="19"/>
        <end position="806"/>
    </location>
</feature>
<dbReference type="InterPro" id="IPR004531">
    <property type="entry name" value="Phe-tRNA-synth_IIc_bsu_arc_euk"/>
</dbReference>
<name>X6NVN6_RETFI</name>
<dbReference type="Pfam" id="PF03484">
    <property type="entry name" value="B5"/>
    <property type="match status" value="1"/>
</dbReference>
<evidence type="ECO:0000256" key="11">
    <source>
        <dbReference type="ARBA" id="ARBA00022917"/>
    </source>
</evidence>
<dbReference type="SUPFAM" id="SSF46955">
    <property type="entry name" value="Putative DNA-binding domain"/>
    <property type="match status" value="1"/>
</dbReference>
<dbReference type="Pfam" id="PF18262">
    <property type="entry name" value="PhetRS_B1"/>
    <property type="match status" value="1"/>
</dbReference>
<accession>X6NVN6</accession>
<dbReference type="InterPro" id="IPR009061">
    <property type="entry name" value="DNA-bd_dom_put_sf"/>
</dbReference>
<dbReference type="OrthoDB" id="1698572at2759"/>
<evidence type="ECO:0000256" key="3">
    <source>
        <dbReference type="ARBA" id="ARBA00007438"/>
    </source>
</evidence>
<dbReference type="NCBIfam" id="TIGR00471">
    <property type="entry name" value="pheT_arch"/>
    <property type="match status" value="1"/>
</dbReference>
<evidence type="ECO:0000259" key="15">
    <source>
        <dbReference type="PROSITE" id="PS51483"/>
    </source>
</evidence>
<evidence type="ECO:0000256" key="7">
    <source>
        <dbReference type="ARBA" id="ARBA00022723"/>
    </source>
</evidence>
<dbReference type="GO" id="GO:0005524">
    <property type="term" value="F:ATP binding"/>
    <property type="evidence" value="ECO:0007669"/>
    <property type="project" value="UniProtKB-KW"/>
</dbReference>
<dbReference type="SMART" id="SM00873">
    <property type="entry name" value="B3_4"/>
    <property type="match status" value="1"/>
</dbReference>
<evidence type="ECO:0000256" key="6">
    <source>
        <dbReference type="ARBA" id="ARBA00022598"/>
    </source>
</evidence>
<dbReference type="Gene3D" id="3.30.56.10">
    <property type="match status" value="2"/>
</dbReference>
<evidence type="ECO:0000256" key="10">
    <source>
        <dbReference type="ARBA" id="ARBA00022842"/>
    </source>
</evidence>
<sequence length="806" mass="93025">MVFWLSLSHNCLWQCVFVWDDNTNTKVIEVQESQLVSRLGYEPLDNEKDQKTFQENFSKLCFEFGIELDEVTSEFDKVAREKGADVAKKLKASTSRLYKIELPERQFFFFFGLFLSKKKKRNFDIDIDIHIYIYVYMKIKKYEYVYFVYGCACVGEKANRYDLLSVEGLTKALRIFQEKEQLPSYQTYSPKDPVVMRVTAATKKIRPYVVCAILRDIEFSEESLQSFIDLQEKLHFNICRKRTLCAIGTHDLDTLAPPFLYDARAPNDIRFIALKEEKEMTAKELFEAYRTRDICSLREYLPIIEHSPVYPIIYDSKGVVLSMPPIINSEHSKITIKTKNVFIESTCTDLTKANIALNILVTAFSEYCKKKFVVEQVKVVFDKNESHDEKNNEPSHYVTPDFNSHVFTTSPSYVNQLLGTTFQVDHIVKLLQRMSLNVRVKENESEAIEVWAPPSRGDILHPVDIVEDVAIAHGYNNLEKRLPEHQTLGSEQPLNALSDKIRDCVALCGFTEVLNWTLISKQESYDFMRIPDLGKAVEVEHPKTHEFQICRTNLLPVLLHNNDDFVFARGEEGRKRRDPTSVSTLHGVLKTLHANIGKCSLPLHLFEVGDIVILDEEKAVKARNERRLCALTCSARQSGFEQIHGLLDRVMQQNSFEFLSQSELKEKHNNRWPCEGKNIYGTRQMYYSIVPSEKLTFFPHRQAAILVDGLVAGYFGVVHPLVLSNFGIYNVNNVMVSAIELNLEPFLSQPQIISFLLQSTHFYQFYDTILICLCHVSINLNVPFTFRAGFLVKKGDKRTANFFLYK</sequence>
<dbReference type="PROSITE" id="PS51483">
    <property type="entry name" value="B5"/>
    <property type="match status" value="1"/>
</dbReference>
<keyword evidence="5" id="KW-0963">Cytoplasm</keyword>
<organism evidence="16 17">
    <name type="scientific">Reticulomyxa filosa</name>
    <dbReference type="NCBI Taxonomy" id="46433"/>
    <lineage>
        <taxon>Eukaryota</taxon>
        <taxon>Sar</taxon>
        <taxon>Rhizaria</taxon>
        <taxon>Retaria</taxon>
        <taxon>Foraminifera</taxon>
        <taxon>Monothalamids</taxon>
        <taxon>Reticulomyxidae</taxon>
        <taxon>Reticulomyxa</taxon>
    </lineage>
</organism>
<keyword evidence="8" id="KW-0547">Nucleotide-binding</keyword>
<evidence type="ECO:0000256" key="13">
    <source>
        <dbReference type="ARBA" id="ARBA00033189"/>
    </source>
</evidence>
<feature type="signal peptide" evidence="14">
    <location>
        <begin position="1"/>
        <end position="18"/>
    </location>
</feature>
<dbReference type="SUPFAM" id="SSF56037">
    <property type="entry name" value="PheT/TilS domain"/>
    <property type="match status" value="1"/>
</dbReference>
<dbReference type="InterPro" id="IPR045864">
    <property type="entry name" value="aa-tRNA-synth_II/BPL/LPL"/>
</dbReference>
<dbReference type="FunFam" id="3.50.40.10:FF:000002">
    <property type="entry name" value="phenylalanine--tRNA ligase beta subunit"/>
    <property type="match status" value="1"/>
</dbReference>
<dbReference type="PANTHER" id="PTHR10947">
    <property type="entry name" value="PHENYLALANYL-TRNA SYNTHETASE BETA CHAIN AND LEUCINE-RICH REPEAT-CONTAINING PROTEIN 47"/>
    <property type="match status" value="1"/>
</dbReference>
<evidence type="ECO:0000256" key="12">
    <source>
        <dbReference type="ARBA" id="ARBA00023146"/>
    </source>
</evidence>
<keyword evidence="11" id="KW-0648">Protein biosynthesis</keyword>
<dbReference type="Pfam" id="PF03483">
    <property type="entry name" value="B3_4"/>
    <property type="match status" value="1"/>
</dbReference>
<dbReference type="InterPro" id="IPR020825">
    <property type="entry name" value="Phe-tRNA_synthase-like_B3/B4"/>
</dbReference>